<feature type="short sequence motif" description="GXSXG" evidence="4">
    <location>
        <begin position="37"/>
        <end position="41"/>
    </location>
</feature>
<evidence type="ECO:0000256" key="2">
    <source>
        <dbReference type="ARBA" id="ARBA00022963"/>
    </source>
</evidence>
<evidence type="ECO:0000259" key="5">
    <source>
        <dbReference type="PROSITE" id="PS51635"/>
    </source>
</evidence>
<feature type="active site" description="Proton acceptor" evidence="4">
    <location>
        <position position="159"/>
    </location>
</feature>
<dbReference type="PROSITE" id="PS51635">
    <property type="entry name" value="PNPLA"/>
    <property type="match status" value="1"/>
</dbReference>
<dbReference type="InterPro" id="IPR016035">
    <property type="entry name" value="Acyl_Trfase/lysoPLipase"/>
</dbReference>
<dbReference type="AlphaFoldDB" id="A0A921LP76"/>
<keyword evidence="1 4" id="KW-0378">Hydrolase</keyword>
<evidence type="ECO:0000256" key="4">
    <source>
        <dbReference type="PROSITE-ProRule" id="PRU01161"/>
    </source>
</evidence>
<name>A0A921LP76_9FIRM</name>
<dbReference type="InterPro" id="IPR037483">
    <property type="entry name" value="YjjU-like"/>
</dbReference>
<dbReference type="EMBL" id="DYVE01000215">
    <property type="protein sequence ID" value="HJG28615.1"/>
    <property type="molecule type" value="Genomic_DNA"/>
</dbReference>
<sequence length="282" mass="30964">MGKIGLVLEGGAMRGMFTAGVLDAFLEKDIPFDGIIGVSAGALFGVNYLSRQRGRVIRYNKRFNRDKNYMGLRPLLREGNLVSTPYAYGEVPRKLDAFDDAAFMASGVPFYAVVTDVATGQPAYLPVTSVFAQMDTLRASGSMPFVSRPVTIGEHQYLDGGISDSIPFAWMARQGYDKLVVVLTRDAGYRKKPLPKALVSLGLHGKPRLAAALANRHAVYNRAVEELAQWEQQGRAFVVRPSRPLTIHRMERDPDKLQAVYDLGLADARAALPRLGDYLGSV</sequence>
<keyword evidence="2 4" id="KW-0442">Lipid degradation</keyword>
<dbReference type="Pfam" id="PF19890">
    <property type="entry name" value="DUF6363"/>
    <property type="match status" value="1"/>
</dbReference>
<feature type="active site" description="Nucleophile" evidence="4">
    <location>
        <position position="39"/>
    </location>
</feature>
<reference evidence="6" key="1">
    <citation type="journal article" date="2021" name="PeerJ">
        <title>Extensive microbial diversity within the chicken gut microbiome revealed by metagenomics and culture.</title>
        <authorList>
            <person name="Gilroy R."/>
            <person name="Ravi A."/>
            <person name="Getino M."/>
            <person name="Pursley I."/>
            <person name="Horton D.L."/>
            <person name="Alikhan N.F."/>
            <person name="Baker D."/>
            <person name="Gharbi K."/>
            <person name="Hall N."/>
            <person name="Watson M."/>
            <person name="Adriaenssens E.M."/>
            <person name="Foster-Nyarko E."/>
            <person name="Jarju S."/>
            <person name="Secka A."/>
            <person name="Antonio M."/>
            <person name="Oren A."/>
            <person name="Chaudhuri R.R."/>
            <person name="La Ragione R."/>
            <person name="Hildebrand F."/>
            <person name="Pallen M.J."/>
        </authorList>
    </citation>
    <scope>NUCLEOTIDE SEQUENCE</scope>
    <source>
        <strain evidence="6">ChiBcec21-2208</strain>
    </source>
</reference>
<dbReference type="GO" id="GO:0016787">
    <property type="term" value="F:hydrolase activity"/>
    <property type="evidence" value="ECO:0007669"/>
    <property type="project" value="UniProtKB-UniRule"/>
</dbReference>
<dbReference type="GO" id="GO:0016042">
    <property type="term" value="P:lipid catabolic process"/>
    <property type="evidence" value="ECO:0007669"/>
    <property type="project" value="UniProtKB-UniRule"/>
</dbReference>
<protein>
    <submittedName>
        <fullName evidence="6">Patatin family protein</fullName>
    </submittedName>
</protein>
<dbReference type="Gene3D" id="3.40.1090.10">
    <property type="entry name" value="Cytosolic phospholipase A2 catalytic domain"/>
    <property type="match status" value="2"/>
</dbReference>
<evidence type="ECO:0000256" key="3">
    <source>
        <dbReference type="ARBA" id="ARBA00023098"/>
    </source>
</evidence>
<dbReference type="InterPro" id="IPR002641">
    <property type="entry name" value="PNPLA_dom"/>
</dbReference>
<comment type="caution">
    <text evidence="6">The sequence shown here is derived from an EMBL/GenBank/DDBJ whole genome shotgun (WGS) entry which is preliminary data.</text>
</comment>
<dbReference type="Proteomes" id="UP000782880">
    <property type="component" value="Unassembled WGS sequence"/>
</dbReference>
<evidence type="ECO:0000313" key="6">
    <source>
        <dbReference type="EMBL" id="HJG28615.1"/>
    </source>
</evidence>
<reference evidence="6" key="2">
    <citation type="submission" date="2021-09" db="EMBL/GenBank/DDBJ databases">
        <authorList>
            <person name="Gilroy R."/>
        </authorList>
    </citation>
    <scope>NUCLEOTIDE SEQUENCE</scope>
    <source>
        <strain evidence="6">ChiBcec21-2208</strain>
    </source>
</reference>
<feature type="domain" description="PNPLA" evidence="5">
    <location>
        <begin position="6"/>
        <end position="172"/>
    </location>
</feature>
<dbReference type="Pfam" id="PF01734">
    <property type="entry name" value="Patatin"/>
    <property type="match status" value="1"/>
</dbReference>
<dbReference type="PANTHER" id="PTHR14226">
    <property type="entry name" value="NEUROPATHY TARGET ESTERASE/SWISS CHEESE D.MELANOGASTER"/>
    <property type="match status" value="1"/>
</dbReference>
<dbReference type="CDD" id="cd07208">
    <property type="entry name" value="Pat_hypo_Ecoli_yjju_like"/>
    <property type="match status" value="1"/>
</dbReference>
<feature type="short sequence motif" description="DGA/G" evidence="4">
    <location>
        <begin position="159"/>
        <end position="161"/>
    </location>
</feature>
<evidence type="ECO:0000256" key="1">
    <source>
        <dbReference type="ARBA" id="ARBA00022801"/>
    </source>
</evidence>
<organism evidence="6 7">
    <name type="scientific">Subdoligranulum variabile</name>
    <dbReference type="NCBI Taxonomy" id="214851"/>
    <lineage>
        <taxon>Bacteria</taxon>
        <taxon>Bacillati</taxon>
        <taxon>Bacillota</taxon>
        <taxon>Clostridia</taxon>
        <taxon>Eubacteriales</taxon>
        <taxon>Oscillospiraceae</taxon>
        <taxon>Subdoligranulum</taxon>
    </lineage>
</organism>
<accession>A0A921LP76</accession>
<comment type="caution">
    <text evidence="4">Lacks conserved residue(s) required for the propagation of feature annotation.</text>
</comment>
<evidence type="ECO:0000313" key="7">
    <source>
        <dbReference type="Proteomes" id="UP000782880"/>
    </source>
</evidence>
<dbReference type="InterPro" id="IPR050301">
    <property type="entry name" value="NTE"/>
</dbReference>
<dbReference type="SUPFAM" id="SSF52151">
    <property type="entry name" value="FabD/lysophospholipase-like"/>
    <property type="match status" value="1"/>
</dbReference>
<dbReference type="PANTHER" id="PTHR14226:SF25">
    <property type="entry name" value="PHOSPHOESTERASE"/>
    <property type="match status" value="1"/>
</dbReference>
<gene>
    <name evidence="6" type="ORF">K8V20_08240</name>
</gene>
<keyword evidence="3 4" id="KW-0443">Lipid metabolism</keyword>
<proteinExistence type="predicted"/>
<dbReference type="InterPro" id="IPR045943">
    <property type="entry name" value="DUF6363"/>
</dbReference>